<reference evidence="4 5" key="2">
    <citation type="journal article" date="2024" name="Int. J. Syst. Evol. Microbiol.">
        <title>Promethearchaeum syntrophicum gen. nov., sp. nov., an anaerobic, obligately syntrophic archaeon, the first isolate of the lineage 'Asgard' archaea, and proposal of the new archaeal phylum Promethearchaeota phyl. nov. and kingdom Promethearchaeati regn. nov.</title>
        <authorList>
            <person name="Imachi H."/>
            <person name="Nobu M.K."/>
            <person name="Kato S."/>
            <person name="Takaki Y."/>
            <person name="Miyazaki M."/>
            <person name="Miyata M."/>
            <person name="Ogawara M."/>
            <person name="Saito Y."/>
            <person name="Sakai S."/>
            <person name="Tahara Y.O."/>
            <person name="Takano Y."/>
            <person name="Tasumi E."/>
            <person name="Uematsu K."/>
            <person name="Yoshimura T."/>
            <person name="Itoh T."/>
            <person name="Ohkuma M."/>
            <person name="Takai K."/>
        </authorList>
    </citation>
    <scope>NUCLEOTIDE SEQUENCE [LARGE SCALE GENOMIC DNA]</scope>
    <source>
        <strain evidence="4 5">MK-D1</strain>
    </source>
</reference>
<sequence length="353" mass="38978">MINIPNFHHLRVNSYPIFILIIILGIITPSLAITDNPTGSKIEDPLLNILTTIAVPYDIIRSITGVDANVESIVDSSTDVHSFEGPTIQQIQNMLDSDVIFSLGVSGSEPWLENIVQDNPSLNEKIIPLGNLTEDGYEDPLLDNEINPHIWMNPNVVKKMVNKATFSLIELDPVHSTEFSANNITFQEKLTNLLIDIESNKTAYFDGLKVVVSHPAYYYLFDLLGIERLATIEDHSGGEPGQSTIVEIINLMKEENCTLIVTSPQHSDEDALEIARSAGAKITELSAIPGIYENFQVVDYISMIEHCMIALRNPGDVEPDNNINGFVSWGIYALIGLSSIALIFLSKGKIDAF</sequence>
<proteinExistence type="inferred from homology"/>
<dbReference type="PANTHER" id="PTHR42953:SF3">
    <property type="entry name" value="HIGH-AFFINITY ZINC UPTAKE SYSTEM PROTEIN ZNUA"/>
    <property type="match status" value="1"/>
</dbReference>
<gene>
    <name evidence="4" type="ORF">DSAG12_00875</name>
</gene>
<evidence type="ECO:0000256" key="3">
    <source>
        <dbReference type="ARBA" id="ARBA00022729"/>
    </source>
</evidence>
<dbReference type="InterPro" id="IPR006127">
    <property type="entry name" value="ZnuA-like"/>
</dbReference>
<keyword evidence="5" id="KW-1185">Reference proteome</keyword>
<keyword evidence="3" id="KW-0732">Signal</keyword>
<dbReference type="Gene3D" id="3.40.50.1980">
    <property type="entry name" value="Nitrogenase molybdenum iron protein domain"/>
    <property type="match status" value="2"/>
</dbReference>
<organism evidence="4 5">
    <name type="scientific">Promethearchaeum syntrophicum</name>
    <dbReference type="NCBI Taxonomy" id="2594042"/>
    <lineage>
        <taxon>Archaea</taxon>
        <taxon>Promethearchaeati</taxon>
        <taxon>Promethearchaeota</taxon>
        <taxon>Promethearchaeia</taxon>
        <taxon>Promethearchaeales</taxon>
        <taxon>Promethearchaeaceae</taxon>
        <taxon>Promethearchaeum</taxon>
    </lineage>
</organism>
<evidence type="ECO:0000313" key="4">
    <source>
        <dbReference type="EMBL" id="QEE15052.2"/>
    </source>
</evidence>
<keyword evidence="2" id="KW-0813">Transport</keyword>
<dbReference type="GO" id="GO:0030001">
    <property type="term" value="P:metal ion transport"/>
    <property type="evidence" value="ECO:0007669"/>
    <property type="project" value="InterPro"/>
</dbReference>
<comment type="similarity">
    <text evidence="1">Belongs to the bacterial solute-binding protein 9 family.</text>
</comment>
<dbReference type="Pfam" id="PF01297">
    <property type="entry name" value="ZnuA"/>
    <property type="match status" value="1"/>
</dbReference>
<name>A0A5B9D7J1_9ARCH</name>
<dbReference type="AlphaFoldDB" id="A0A5B9D7J1"/>
<accession>A0A5B9D7J1</accession>
<reference evidence="4 5" key="1">
    <citation type="journal article" date="2020" name="Nature">
        <title>Isolation of an archaeon at the prokaryote-eukaryote interface.</title>
        <authorList>
            <person name="Imachi H."/>
            <person name="Nobu M.K."/>
            <person name="Nakahara N."/>
            <person name="Morono Y."/>
            <person name="Ogawara M."/>
            <person name="Takaki Y."/>
            <person name="Takano Y."/>
            <person name="Uematsu K."/>
            <person name="Ikuta T."/>
            <person name="Ito M."/>
            <person name="Matsui Y."/>
            <person name="Miyazaki M."/>
            <person name="Murata K."/>
            <person name="Saito Y."/>
            <person name="Sakai S."/>
            <person name="Song C."/>
            <person name="Tasumi E."/>
            <person name="Yamanaka Y."/>
            <person name="Yamaguchi T."/>
            <person name="Kamagata Y."/>
            <person name="Tamaki H."/>
            <person name="Takai K."/>
        </authorList>
    </citation>
    <scope>NUCLEOTIDE SEQUENCE [LARGE SCALE GENOMIC DNA]</scope>
    <source>
        <strain evidence="4 5">MK-D1</strain>
    </source>
</reference>
<dbReference type="EMBL" id="CP042905">
    <property type="protein sequence ID" value="QEE15052.2"/>
    <property type="molecule type" value="Genomic_DNA"/>
</dbReference>
<evidence type="ECO:0000256" key="1">
    <source>
        <dbReference type="ARBA" id="ARBA00011028"/>
    </source>
</evidence>
<dbReference type="Proteomes" id="UP000321408">
    <property type="component" value="Chromosome"/>
</dbReference>
<dbReference type="InterPro" id="IPR050492">
    <property type="entry name" value="Bact_metal-bind_prot9"/>
</dbReference>
<dbReference type="GO" id="GO:0046872">
    <property type="term" value="F:metal ion binding"/>
    <property type="evidence" value="ECO:0007669"/>
    <property type="project" value="InterPro"/>
</dbReference>
<dbReference type="PANTHER" id="PTHR42953">
    <property type="entry name" value="HIGH-AFFINITY ZINC UPTAKE SYSTEM PROTEIN ZNUA-RELATED"/>
    <property type="match status" value="1"/>
</dbReference>
<dbReference type="SUPFAM" id="SSF53807">
    <property type="entry name" value="Helical backbone' metal receptor"/>
    <property type="match status" value="1"/>
</dbReference>
<evidence type="ECO:0000256" key="2">
    <source>
        <dbReference type="ARBA" id="ARBA00022448"/>
    </source>
</evidence>
<evidence type="ECO:0000313" key="5">
    <source>
        <dbReference type="Proteomes" id="UP000321408"/>
    </source>
</evidence>
<dbReference type="KEGG" id="psyt:DSAG12_00875"/>
<protein>
    <submittedName>
        <fullName evidence="4">Metal ABC transporter substrate-binding protein</fullName>
    </submittedName>
</protein>